<dbReference type="Proteomes" id="UP000613768">
    <property type="component" value="Unassembled WGS sequence"/>
</dbReference>
<keyword evidence="1" id="KW-1133">Transmembrane helix</keyword>
<dbReference type="Pfam" id="PF19661">
    <property type="entry name" value="DUF6164"/>
    <property type="match status" value="1"/>
</dbReference>
<organism evidence="2 3">
    <name type="scientific">Pseudomarimonas arenosa</name>
    <dbReference type="NCBI Taxonomy" id="2774145"/>
    <lineage>
        <taxon>Bacteria</taxon>
        <taxon>Pseudomonadati</taxon>
        <taxon>Pseudomonadota</taxon>
        <taxon>Gammaproteobacteria</taxon>
        <taxon>Lysobacterales</taxon>
        <taxon>Lysobacteraceae</taxon>
        <taxon>Pseudomarimonas</taxon>
    </lineage>
</organism>
<sequence length="119" mass="13849">MPKLLLNLRAVPEDECIDVLRLLEAANIEHYMTPASRWGISHGGIWLVEETDWERAKQLFDQYQNDRREHARRTFADDPSANLWSRLRAEPLRMLVLLTLLLMAIGLALLPFVWLVTRG</sequence>
<reference evidence="2 3" key="1">
    <citation type="submission" date="2020-09" db="EMBL/GenBank/DDBJ databases">
        <title>Pseudoxanthomonas sp. CAU 1598 isolated from sand of Yaerae Beach.</title>
        <authorList>
            <person name="Kim W."/>
        </authorList>
    </citation>
    <scope>NUCLEOTIDE SEQUENCE [LARGE SCALE GENOMIC DNA]</scope>
    <source>
        <strain evidence="2 3">CAU 1598</strain>
    </source>
</reference>
<name>A0AAW3ZED5_9GAMM</name>
<keyword evidence="3" id="KW-1185">Reference proteome</keyword>
<evidence type="ECO:0000256" key="1">
    <source>
        <dbReference type="SAM" id="Phobius"/>
    </source>
</evidence>
<accession>A0AAW3ZED5</accession>
<dbReference type="EMBL" id="JACYTR010000003">
    <property type="protein sequence ID" value="MBD8524508.1"/>
    <property type="molecule type" value="Genomic_DNA"/>
</dbReference>
<evidence type="ECO:0008006" key="4">
    <source>
        <dbReference type="Google" id="ProtNLM"/>
    </source>
</evidence>
<keyword evidence="1" id="KW-0472">Membrane</keyword>
<evidence type="ECO:0000313" key="2">
    <source>
        <dbReference type="EMBL" id="MBD8524508.1"/>
    </source>
</evidence>
<keyword evidence="1" id="KW-0812">Transmembrane</keyword>
<dbReference type="RefSeq" id="WP_192027860.1">
    <property type="nucleotide sequence ID" value="NZ_JACYTR010000003.1"/>
</dbReference>
<comment type="caution">
    <text evidence="2">The sequence shown here is derived from an EMBL/GenBank/DDBJ whole genome shotgun (WGS) entry which is preliminary data.</text>
</comment>
<dbReference type="AlphaFoldDB" id="A0AAW3ZED5"/>
<proteinExistence type="predicted"/>
<protein>
    <recommendedName>
        <fullName evidence="4">DUF2007 domain-containing protein</fullName>
    </recommendedName>
</protein>
<dbReference type="InterPro" id="IPR046162">
    <property type="entry name" value="DUF6164"/>
</dbReference>
<feature type="transmembrane region" description="Helical" evidence="1">
    <location>
        <begin position="95"/>
        <end position="116"/>
    </location>
</feature>
<gene>
    <name evidence="2" type="ORF">IFO71_02030</name>
</gene>
<evidence type="ECO:0000313" key="3">
    <source>
        <dbReference type="Proteomes" id="UP000613768"/>
    </source>
</evidence>